<feature type="compositionally biased region" description="Basic and acidic residues" evidence="1">
    <location>
        <begin position="112"/>
        <end position="122"/>
    </location>
</feature>
<feature type="compositionally biased region" description="Polar residues" evidence="1">
    <location>
        <begin position="441"/>
        <end position="454"/>
    </location>
</feature>
<feature type="compositionally biased region" description="Basic residues" evidence="1">
    <location>
        <begin position="553"/>
        <end position="562"/>
    </location>
</feature>
<protein>
    <recommendedName>
        <fullName evidence="2">SANT domain-containing protein</fullName>
    </recommendedName>
</protein>
<feature type="compositionally biased region" description="Basic and acidic residues" evidence="1">
    <location>
        <begin position="617"/>
        <end position="627"/>
    </location>
</feature>
<dbReference type="PANTHER" id="PTHR22929:SF0">
    <property type="entry name" value="TRANSCRIPTION FACTOR TFIIIB COMPONENT B'' HOMOLOG"/>
    <property type="match status" value="1"/>
</dbReference>
<dbReference type="SUPFAM" id="SSF46689">
    <property type="entry name" value="Homeodomain-like"/>
    <property type="match status" value="1"/>
</dbReference>
<dbReference type="GO" id="GO:0070898">
    <property type="term" value="P:RNA polymerase III preinitiation complex assembly"/>
    <property type="evidence" value="ECO:0007669"/>
    <property type="project" value="TreeGrafter"/>
</dbReference>
<proteinExistence type="predicted"/>
<name>A0A8K0DVZ6_9ROSA</name>
<dbReference type="CDD" id="cd00167">
    <property type="entry name" value="SANT"/>
    <property type="match status" value="1"/>
</dbReference>
<feature type="compositionally biased region" description="Polar residues" evidence="1">
    <location>
        <begin position="37"/>
        <end position="46"/>
    </location>
</feature>
<feature type="region of interest" description="Disordered" evidence="1">
    <location>
        <begin position="600"/>
        <end position="648"/>
    </location>
</feature>
<dbReference type="InterPro" id="IPR001005">
    <property type="entry name" value="SANT/Myb"/>
</dbReference>
<dbReference type="Pfam" id="PF15963">
    <property type="entry name" value="Myb_DNA-bind_7"/>
    <property type="match status" value="1"/>
</dbReference>
<feature type="domain" description="SANT" evidence="2">
    <location>
        <begin position="666"/>
        <end position="714"/>
    </location>
</feature>
<dbReference type="InterPro" id="IPR017884">
    <property type="entry name" value="SANT_dom"/>
</dbReference>
<feature type="region of interest" description="Disordered" evidence="1">
    <location>
        <begin position="94"/>
        <end position="128"/>
    </location>
</feature>
<accession>A0A8K0DVZ6</accession>
<feature type="compositionally biased region" description="Basic and acidic residues" evidence="1">
    <location>
        <begin position="777"/>
        <end position="804"/>
    </location>
</feature>
<gene>
    <name evidence="3" type="ORF">FNV43_RR22828</name>
</gene>
<evidence type="ECO:0000256" key="1">
    <source>
        <dbReference type="SAM" id="MobiDB-lite"/>
    </source>
</evidence>
<dbReference type="PANTHER" id="PTHR22929">
    <property type="entry name" value="RNA POLYMERASE III TRANSCRIPTION INITIATION FACTOR B"/>
    <property type="match status" value="1"/>
</dbReference>
<feature type="compositionally biased region" description="Basic residues" evidence="1">
    <location>
        <begin position="515"/>
        <end position="524"/>
    </location>
</feature>
<dbReference type="Gene3D" id="1.10.10.60">
    <property type="entry name" value="Homeodomain-like"/>
    <property type="match status" value="1"/>
</dbReference>
<dbReference type="InterPro" id="IPR039467">
    <property type="entry name" value="TFIIIB_B''_Myb"/>
</dbReference>
<evidence type="ECO:0000259" key="2">
    <source>
        <dbReference type="PROSITE" id="PS51293"/>
    </source>
</evidence>
<dbReference type="OrthoDB" id="1194031at2759"/>
<feature type="region of interest" description="Disordered" evidence="1">
    <location>
        <begin position="437"/>
        <end position="582"/>
    </location>
</feature>
<dbReference type="EMBL" id="VOIH02000010">
    <property type="protein sequence ID" value="KAF3435736.1"/>
    <property type="molecule type" value="Genomic_DNA"/>
</dbReference>
<keyword evidence="4" id="KW-1185">Reference proteome</keyword>
<sequence length="813" mass="88650">MDSFDDLLFEPATTHARVGGKFRPKAKLRPRKELSASVPTTVTSDATGKNEIVSSASLETADPAVPVDVAADGLEPPVGSCLDTVQSVQSVDLGKSRLADQGEPSLATSETVGRREPPKTIEDPCSGGLLSDSSRSLFLGNSSQSLPADALDSEVAVLDGDWHSSFGKPVGENADIFSELEYLDDFLTQPTSGTASDATKSHIKDDMDVEHGNKLSKSFCANNDGNDSSSHSEMATHLEESFGVPVHGSIDSSAFVVCNAAQSPTCSDYHTTQVLVSCNGSSVSDKHDDEVQIGNGRSETKASGALLDFDTLDTIFEDPVASGQRAGKFQPKPKLKMGEKKPTTGIPTLGFESAKHAQDSHLVSLETGYVHEGSIPQIPSENPSENMHEGTYGDSVALGPSSEIHRNAEPTNLAEIGHSGGDILGDVMPSEDVAGMFGEVGSTSETGKASTASSPPRKRKLSSTSKGVKGRKSSRQQRTGSTQQLVDEAVDEACEPPNISNPDVDCEPREDTSQKKKATRKPKKPVSETDKSAHKHKGGNVEPDQPTEEPRKKFSHSTRRNKRQVDKDLLDMPEDEIDPQKLSIKNLILLAEHRESLVIKEASKSKTPQANQSAESSFHEEASHNRNESSASEQGRDSDDDQATCRVQPSSSYVNYQSFMNKTPYTRWSEQDTELFYEAVRQFGTDFSLIQQLFPGRTRHQIKLKYNKEWRQHPLRLSEALTKRAKDNSHFKSVIERLQQVSGQEKQEYNEDESNGVAWEEAEVAEKPTHNTNEGATKSELDDEFVRVQEAEDGEVHSPLKEDGSDTWGDYNY</sequence>
<comment type="caution">
    <text evidence="3">The sequence shown here is derived from an EMBL/GenBank/DDBJ whole genome shotgun (WGS) entry which is preliminary data.</text>
</comment>
<dbReference type="PROSITE" id="PS51293">
    <property type="entry name" value="SANT"/>
    <property type="match status" value="1"/>
</dbReference>
<dbReference type="SMART" id="SM00717">
    <property type="entry name" value="SANT"/>
    <property type="match status" value="1"/>
</dbReference>
<dbReference type="GO" id="GO:0000126">
    <property type="term" value="C:transcription factor TFIIIB complex"/>
    <property type="evidence" value="ECO:0007669"/>
    <property type="project" value="TreeGrafter"/>
</dbReference>
<reference evidence="3" key="1">
    <citation type="submission" date="2020-03" db="EMBL/GenBank/DDBJ databases">
        <title>A high-quality chromosome-level genome assembly of a woody plant with both climbing and erect habits, Rhamnella rubrinervis.</title>
        <authorList>
            <person name="Lu Z."/>
            <person name="Yang Y."/>
            <person name="Zhu X."/>
            <person name="Sun Y."/>
        </authorList>
    </citation>
    <scope>NUCLEOTIDE SEQUENCE</scope>
    <source>
        <strain evidence="3">BYM</strain>
        <tissue evidence="3">Leaf</tissue>
    </source>
</reference>
<dbReference type="GO" id="GO:0001156">
    <property type="term" value="F:TFIIIC-class transcription factor complex binding"/>
    <property type="evidence" value="ECO:0007669"/>
    <property type="project" value="TreeGrafter"/>
</dbReference>
<evidence type="ECO:0000313" key="3">
    <source>
        <dbReference type="EMBL" id="KAF3435736.1"/>
    </source>
</evidence>
<evidence type="ECO:0000313" key="4">
    <source>
        <dbReference type="Proteomes" id="UP000796880"/>
    </source>
</evidence>
<feature type="compositionally biased region" description="Basic residues" evidence="1">
    <location>
        <begin position="20"/>
        <end position="30"/>
    </location>
</feature>
<feature type="region of interest" description="Disordered" evidence="1">
    <location>
        <begin position="20"/>
        <end position="46"/>
    </location>
</feature>
<feature type="region of interest" description="Disordered" evidence="1">
    <location>
        <begin position="743"/>
        <end position="813"/>
    </location>
</feature>
<dbReference type="Proteomes" id="UP000796880">
    <property type="component" value="Unassembled WGS sequence"/>
</dbReference>
<dbReference type="InterPro" id="IPR009057">
    <property type="entry name" value="Homeodomain-like_sf"/>
</dbReference>
<organism evidence="3 4">
    <name type="scientific">Rhamnella rubrinervis</name>
    <dbReference type="NCBI Taxonomy" id="2594499"/>
    <lineage>
        <taxon>Eukaryota</taxon>
        <taxon>Viridiplantae</taxon>
        <taxon>Streptophyta</taxon>
        <taxon>Embryophyta</taxon>
        <taxon>Tracheophyta</taxon>
        <taxon>Spermatophyta</taxon>
        <taxon>Magnoliopsida</taxon>
        <taxon>eudicotyledons</taxon>
        <taxon>Gunneridae</taxon>
        <taxon>Pentapetalae</taxon>
        <taxon>rosids</taxon>
        <taxon>fabids</taxon>
        <taxon>Rosales</taxon>
        <taxon>Rhamnaceae</taxon>
        <taxon>rhamnoid group</taxon>
        <taxon>Rhamneae</taxon>
        <taxon>Rhamnella</taxon>
    </lineage>
</organism>
<dbReference type="AlphaFoldDB" id="A0A8K0DVZ6"/>